<evidence type="ECO:0000256" key="3">
    <source>
        <dbReference type="ARBA" id="ARBA00012835"/>
    </source>
</evidence>
<feature type="domain" description="Glutamyl/glutaminyl-tRNA synthetase class Ib catalytic" evidence="14">
    <location>
        <begin position="71"/>
        <end position="217"/>
    </location>
</feature>
<sequence length="571" mass="64737">MRFSNELTSTSLEVVQLYRLLTIQQINHHYLTGSDQEFRQGSLQGWRGFCEFRWRTTRCDQGTSRDEGSHPNPLAYLHIGHCKAAILNQHYAKIYDGKFLVRFDDTNPSKEKDAILEDLGLLGVKGDRMSYTSDYFDQLYGYATEMISKGKAYCDAPSKKFEWPGSLLSDVIQLTEENLSRFEEMKLGTPEGLRWCLRAKIRYDDLNGTLRDPVIYRWVTHALRTNEYRDSKPTILVRMQEALGLRRVEIKDFAYSPTRNDDPSDERLHDLVKVIPNSKSIWNGMFYGVSINELSDPIVPRQFRDFQYQQGGQGEAYVESLPAQEDPEVGSKKVTYSPTIYIEQSDATCFDVDEEITLMDWGNAIIRVKSTGPDGLVTGLELELHLAGDFKKTKKKVHWLTTDEAGSTPSGAGLQNVVLLDYDYLITKRKIEDDDEIDDFITPVSEFREDAIADGNIRTMKKGEILQFERKGYYIIDKPLGEDTTLATGSGKDWIELIKIPDGRAAGIASKAAPPSAAPPKTNKKVAAKSETVAGDSKDIMFKVEPVYGNDENDRLPVTTKMYKVDNIYHS</sequence>
<dbReference type="Gene3D" id="2.40.240.10">
    <property type="entry name" value="Ribosomal Protein L25, Chain P"/>
    <property type="match status" value="1"/>
</dbReference>
<keyword evidence="18" id="KW-1185">Reference proteome</keyword>
<protein>
    <recommendedName>
        <fullName evidence="3">glutamate--tRNA ligase</fullName>
        <ecNumber evidence="3">6.1.1.17</ecNumber>
    </recommendedName>
    <alternativeName>
        <fullName evidence="10">Glutamyl-tRNA synthetase</fullName>
    </alternativeName>
</protein>
<dbReference type="GO" id="GO:0006424">
    <property type="term" value="P:glutamyl-tRNA aminoacylation"/>
    <property type="evidence" value="ECO:0007669"/>
    <property type="project" value="TreeGrafter"/>
</dbReference>
<dbReference type="GO" id="GO:0004818">
    <property type="term" value="F:glutamate-tRNA ligase activity"/>
    <property type="evidence" value="ECO:0007669"/>
    <property type="project" value="UniProtKB-EC"/>
</dbReference>
<evidence type="ECO:0000259" key="15">
    <source>
        <dbReference type="Pfam" id="PF03950"/>
    </source>
</evidence>
<name>A0A5B0M7X4_PUCGR</name>
<evidence type="ECO:0000256" key="7">
    <source>
        <dbReference type="ARBA" id="ARBA00022840"/>
    </source>
</evidence>
<dbReference type="EMBL" id="VSWC01000170">
    <property type="protein sequence ID" value="KAA1072456.1"/>
    <property type="molecule type" value="Genomic_DNA"/>
</dbReference>
<gene>
    <name evidence="17" type="ORF">PGT21_034560</name>
</gene>
<evidence type="ECO:0000256" key="10">
    <source>
        <dbReference type="ARBA" id="ARBA00030865"/>
    </source>
</evidence>
<dbReference type="Proteomes" id="UP000324748">
    <property type="component" value="Unassembled WGS sequence"/>
</dbReference>
<keyword evidence="6 12" id="KW-0547">Nucleotide-binding</keyword>
<dbReference type="PRINTS" id="PR00987">
    <property type="entry name" value="TRNASYNTHGLU"/>
</dbReference>
<organism evidence="17 18">
    <name type="scientific">Puccinia graminis f. sp. tritici</name>
    <dbReference type="NCBI Taxonomy" id="56615"/>
    <lineage>
        <taxon>Eukaryota</taxon>
        <taxon>Fungi</taxon>
        <taxon>Dikarya</taxon>
        <taxon>Basidiomycota</taxon>
        <taxon>Pucciniomycotina</taxon>
        <taxon>Pucciniomycetes</taxon>
        <taxon>Pucciniales</taxon>
        <taxon>Pucciniaceae</taxon>
        <taxon>Puccinia</taxon>
    </lineage>
</organism>
<evidence type="ECO:0000256" key="13">
    <source>
        <dbReference type="SAM" id="MobiDB-lite"/>
    </source>
</evidence>
<comment type="similarity">
    <text evidence="2">Belongs to the class-I aminoacyl-tRNA synthetase family. Glutamate--tRNA ligase type 2 subfamily.</text>
</comment>
<evidence type="ECO:0000256" key="5">
    <source>
        <dbReference type="ARBA" id="ARBA00022598"/>
    </source>
</evidence>
<evidence type="ECO:0000256" key="8">
    <source>
        <dbReference type="ARBA" id="ARBA00022917"/>
    </source>
</evidence>
<dbReference type="AlphaFoldDB" id="A0A5B0M7X4"/>
<dbReference type="InterPro" id="IPR050132">
    <property type="entry name" value="Gln/Glu-tRNA_Ligase"/>
</dbReference>
<feature type="domain" description="tRNA synthetases class I (E and Q) anti-codon binding" evidence="16">
    <location>
        <begin position="416"/>
        <end position="477"/>
    </location>
</feature>
<feature type="compositionally biased region" description="Low complexity" evidence="13">
    <location>
        <begin position="509"/>
        <end position="521"/>
    </location>
</feature>
<dbReference type="PANTHER" id="PTHR43097:SF5">
    <property type="entry name" value="GLUTAMATE--TRNA LIGASE"/>
    <property type="match status" value="1"/>
</dbReference>
<keyword evidence="9 12" id="KW-0030">Aminoacyl-tRNA synthetase</keyword>
<dbReference type="InterPro" id="IPR000924">
    <property type="entry name" value="Glu/Gln-tRNA-synth"/>
</dbReference>
<comment type="caution">
    <text evidence="17">The sequence shown here is derived from an EMBL/GenBank/DDBJ whole genome shotgun (WGS) entry which is preliminary data.</text>
</comment>
<dbReference type="EC" id="6.1.1.17" evidence="3"/>
<dbReference type="Pfam" id="PF03950">
    <property type="entry name" value="tRNA-synt_1c_C"/>
    <property type="match status" value="1"/>
</dbReference>
<dbReference type="InterPro" id="IPR049437">
    <property type="entry name" value="tRNA-synt_1c_C2"/>
</dbReference>
<dbReference type="InterPro" id="IPR020058">
    <property type="entry name" value="Glu/Gln-tRNA-synth_Ib_cat-dom"/>
</dbReference>
<feature type="domain" description="Glutamyl/glutaminyl-tRNA synthetase class Ib anti-codon binding" evidence="15">
    <location>
        <begin position="324"/>
        <end position="384"/>
    </location>
</feature>
<keyword evidence="5 12" id="KW-0436">Ligase</keyword>
<dbReference type="InterPro" id="IPR014729">
    <property type="entry name" value="Rossmann-like_a/b/a_fold"/>
</dbReference>
<comment type="subcellular location">
    <subcellularLocation>
        <location evidence="1">Cytoplasm</location>
    </subcellularLocation>
</comment>
<evidence type="ECO:0000256" key="9">
    <source>
        <dbReference type="ARBA" id="ARBA00023146"/>
    </source>
</evidence>
<evidence type="ECO:0000256" key="1">
    <source>
        <dbReference type="ARBA" id="ARBA00004496"/>
    </source>
</evidence>
<evidence type="ECO:0000256" key="11">
    <source>
        <dbReference type="ARBA" id="ARBA00048351"/>
    </source>
</evidence>
<reference evidence="17 18" key="1">
    <citation type="submission" date="2019-05" db="EMBL/GenBank/DDBJ databases">
        <title>Emergence of the Ug99 lineage of the wheat stem rust pathogen through somatic hybridization.</title>
        <authorList>
            <person name="Li F."/>
            <person name="Upadhyaya N.M."/>
            <person name="Sperschneider J."/>
            <person name="Matny O."/>
            <person name="Nguyen-Phuc H."/>
            <person name="Mago R."/>
            <person name="Raley C."/>
            <person name="Miller M.E."/>
            <person name="Silverstein K.A.T."/>
            <person name="Henningsen E."/>
            <person name="Hirsch C.D."/>
            <person name="Visser B."/>
            <person name="Pretorius Z.A."/>
            <person name="Steffenson B.J."/>
            <person name="Schwessinger B."/>
            <person name="Dodds P.N."/>
            <person name="Figueroa M."/>
        </authorList>
    </citation>
    <scope>NUCLEOTIDE SEQUENCE [LARGE SCALE GENOMIC DNA]</scope>
    <source>
        <strain evidence="17">21-0</strain>
    </source>
</reference>
<keyword evidence="8 12" id="KW-0648">Protein biosynthesis</keyword>
<accession>A0A5B0M7X4</accession>
<evidence type="ECO:0000313" key="17">
    <source>
        <dbReference type="EMBL" id="KAA1072456.1"/>
    </source>
</evidence>
<evidence type="ECO:0000256" key="6">
    <source>
        <dbReference type="ARBA" id="ARBA00022741"/>
    </source>
</evidence>
<dbReference type="InterPro" id="IPR020059">
    <property type="entry name" value="Glu/Gln-tRNA-synth_Ib_codon-bd"/>
</dbReference>
<evidence type="ECO:0000259" key="16">
    <source>
        <dbReference type="Pfam" id="PF20974"/>
    </source>
</evidence>
<evidence type="ECO:0000313" key="18">
    <source>
        <dbReference type="Proteomes" id="UP000324748"/>
    </source>
</evidence>
<dbReference type="Pfam" id="PF00749">
    <property type="entry name" value="tRNA-synt_1c"/>
    <property type="match status" value="1"/>
</dbReference>
<dbReference type="Pfam" id="PF20974">
    <property type="entry name" value="tRNA-synt_1c_C2"/>
    <property type="match status" value="1"/>
</dbReference>
<dbReference type="GO" id="GO:0005829">
    <property type="term" value="C:cytosol"/>
    <property type="evidence" value="ECO:0007669"/>
    <property type="project" value="TreeGrafter"/>
</dbReference>
<dbReference type="OrthoDB" id="10250478at2759"/>
<dbReference type="GO" id="GO:0005524">
    <property type="term" value="F:ATP binding"/>
    <property type="evidence" value="ECO:0007669"/>
    <property type="project" value="UniProtKB-KW"/>
</dbReference>
<dbReference type="FunFam" id="2.40.240.10:FF:000004">
    <property type="entry name" value="Glutamyl-tRNA synthetase, cytoplasmic"/>
    <property type="match status" value="1"/>
</dbReference>
<dbReference type="InterPro" id="IPR011035">
    <property type="entry name" value="Ribosomal_bL25/Gln-tRNA_synth"/>
</dbReference>
<dbReference type="Gene3D" id="3.40.50.620">
    <property type="entry name" value="HUPs"/>
    <property type="match status" value="1"/>
</dbReference>
<evidence type="ECO:0000256" key="2">
    <source>
        <dbReference type="ARBA" id="ARBA00008927"/>
    </source>
</evidence>
<evidence type="ECO:0000256" key="4">
    <source>
        <dbReference type="ARBA" id="ARBA00022490"/>
    </source>
</evidence>
<dbReference type="InterPro" id="IPR020056">
    <property type="entry name" value="Rbsml_bL25/Gln-tRNA_synth_N"/>
</dbReference>
<keyword evidence="7 12" id="KW-0067">ATP-binding</keyword>
<keyword evidence="4" id="KW-0963">Cytoplasm</keyword>
<dbReference type="SUPFAM" id="SSF50715">
    <property type="entry name" value="Ribosomal protein L25-like"/>
    <property type="match status" value="1"/>
</dbReference>
<dbReference type="GO" id="GO:0017102">
    <property type="term" value="C:methionyl glutamyl tRNA synthetase complex"/>
    <property type="evidence" value="ECO:0007669"/>
    <property type="project" value="TreeGrafter"/>
</dbReference>
<comment type="catalytic activity">
    <reaction evidence="11">
        <text>tRNA(Glu) + L-glutamate + ATP = L-glutamyl-tRNA(Glu) + AMP + diphosphate</text>
        <dbReference type="Rhea" id="RHEA:23540"/>
        <dbReference type="Rhea" id="RHEA-COMP:9663"/>
        <dbReference type="Rhea" id="RHEA-COMP:9680"/>
        <dbReference type="ChEBI" id="CHEBI:29985"/>
        <dbReference type="ChEBI" id="CHEBI:30616"/>
        <dbReference type="ChEBI" id="CHEBI:33019"/>
        <dbReference type="ChEBI" id="CHEBI:78442"/>
        <dbReference type="ChEBI" id="CHEBI:78520"/>
        <dbReference type="ChEBI" id="CHEBI:456215"/>
        <dbReference type="EC" id="6.1.1.17"/>
    </reaction>
</comment>
<evidence type="ECO:0000256" key="12">
    <source>
        <dbReference type="RuleBase" id="RU363037"/>
    </source>
</evidence>
<dbReference type="SUPFAM" id="SSF52374">
    <property type="entry name" value="Nucleotidylyl transferase"/>
    <property type="match status" value="1"/>
</dbReference>
<proteinExistence type="inferred from homology"/>
<feature type="region of interest" description="Disordered" evidence="13">
    <location>
        <begin position="509"/>
        <end position="530"/>
    </location>
</feature>
<dbReference type="PANTHER" id="PTHR43097">
    <property type="entry name" value="GLUTAMINE-TRNA LIGASE"/>
    <property type="match status" value="1"/>
</dbReference>
<evidence type="ECO:0000259" key="14">
    <source>
        <dbReference type="Pfam" id="PF00749"/>
    </source>
</evidence>